<comment type="cofactor">
    <cofactor evidence="1">
        <name>FAD</name>
        <dbReference type="ChEBI" id="CHEBI:57692"/>
    </cofactor>
</comment>
<accession>A0A380AS83</accession>
<dbReference type="GO" id="GO:0046872">
    <property type="term" value="F:metal ion binding"/>
    <property type="evidence" value="ECO:0007669"/>
    <property type="project" value="UniProtKB-KW"/>
</dbReference>
<dbReference type="InterPro" id="IPR008333">
    <property type="entry name" value="Cbr1-like_FAD-bd_dom"/>
</dbReference>
<dbReference type="EC" id="1.17.1.-" evidence="11"/>
<dbReference type="GO" id="GO:0051537">
    <property type="term" value="F:2 iron, 2 sulfur cluster binding"/>
    <property type="evidence" value="ECO:0007669"/>
    <property type="project" value="UniProtKB-KW"/>
</dbReference>
<dbReference type="SUPFAM" id="SSF52343">
    <property type="entry name" value="Ferredoxin reductase-like, C-terminal NADP-linked domain"/>
    <property type="match status" value="1"/>
</dbReference>
<name>A0A380AS83_SHIFL</name>
<keyword evidence="4" id="KW-0479">Metal-binding</keyword>
<dbReference type="Gene3D" id="2.40.30.10">
    <property type="entry name" value="Translation factors"/>
    <property type="match status" value="1"/>
</dbReference>
<dbReference type="PRINTS" id="PR00410">
    <property type="entry name" value="PHEHYDRXLASE"/>
</dbReference>
<evidence type="ECO:0000313" key="12">
    <source>
        <dbReference type="Proteomes" id="UP000254880"/>
    </source>
</evidence>
<organism evidence="11 12">
    <name type="scientific">Shigella flexneri</name>
    <dbReference type="NCBI Taxonomy" id="623"/>
    <lineage>
        <taxon>Bacteria</taxon>
        <taxon>Pseudomonadati</taxon>
        <taxon>Pseudomonadota</taxon>
        <taxon>Gammaproteobacteria</taxon>
        <taxon>Enterobacterales</taxon>
        <taxon>Enterobacteriaceae</taxon>
        <taxon>Shigella</taxon>
    </lineage>
</organism>
<evidence type="ECO:0000256" key="5">
    <source>
        <dbReference type="ARBA" id="ARBA00022827"/>
    </source>
</evidence>
<evidence type="ECO:0000256" key="9">
    <source>
        <dbReference type="ARBA" id="ARBA00034078"/>
    </source>
</evidence>
<keyword evidence="8" id="KW-0411">Iron-sulfur</keyword>
<evidence type="ECO:0000313" key="11">
    <source>
        <dbReference type="EMBL" id="SUI85537.1"/>
    </source>
</evidence>
<dbReference type="PANTHER" id="PTHR47354:SF8">
    <property type="entry name" value="1,2-PHENYLACETYL-COA EPOXIDASE, SUBUNIT E"/>
    <property type="match status" value="1"/>
</dbReference>
<comment type="cofactor">
    <cofactor evidence="9">
        <name>[2Fe-2S] cluster</name>
        <dbReference type="ChEBI" id="CHEBI:190135"/>
    </cofactor>
</comment>
<dbReference type="Proteomes" id="UP000254880">
    <property type="component" value="Unassembled WGS sequence"/>
</dbReference>
<keyword evidence="3" id="KW-0001">2Fe-2S</keyword>
<dbReference type="SUPFAM" id="SSF63380">
    <property type="entry name" value="Riboflavin synthase domain-like"/>
    <property type="match status" value="1"/>
</dbReference>
<evidence type="ECO:0000256" key="4">
    <source>
        <dbReference type="ARBA" id="ARBA00022723"/>
    </source>
</evidence>
<dbReference type="InterPro" id="IPR050415">
    <property type="entry name" value="MRET"/>
</dbReference>
<evidence type="ECO:0000256" key="1">
    <source>
        <dbReference type="ARBA" id="ARBA00001974"/>
    </source>
</evidence>
<keyword evidence="6 11" id="KW-0560">Oxidoreductase</keyword>
<keyword evidence="7" id="KW-0408">Iron</keyword>
<reference evidence="11 12" key="1">
    <citation type="submission" date="2018-06" db="EMBL/GenBank/DDBJ databases">
        <authorList>
            <consortium name="Pathogen Informatics"/>
            <person name="Doyle S."/>
        </authorList>
    </citation>
    <scope>NUCLEOTIDE SEQUENCE [LARGE SCALE GENOMIC DNA]</scope>
    <source>
        <strain evidence="11 12">NCTC9783</strain>
    </source>
</reference>
<dbReference type="AlphaFoldDB" id="A0A380AS83"/>
<dbReference type="InterPro" id="IPR039261">
    <property type="entry name" value="FNR_nucleotide-bd"/>
</dbReference>
<evidence type="ECO:0000256" key="6">
    <source>
        <dbReference type="ARBA" id="ARBA00023002"/>
    </source>
</evidence>
<dbReference type="GO" id="GO:0050660">
    <property type="term" value="F:flavin adenine dinucleotide binding"/>
    <property type="evidence" value="ECO:0007669"/>
    <property type="project" value="TreeGrafter"/>
</dbReference>
<feature type="domain" description="FAD-binding FR-type" evidence="10">
    <location>
        <begin position="2"/>
        <end position="106"/>
    </location>
</feature>
<proteinExistence type="predicted"/>
<dbReference type="PROSITE" id="PS51384">
    <property type="entry name" value="FAD_FR"/>
    <property type="match status" value="1"/>
</dbReference>
<evidence type="ECO:0000256" key="3">
    <source>
        <dbReference type="ARBA" id="ARBA00022714"/>
    </source>
</evidence>
<evidence type="ECO:0000259" key="10">
    <source>
        <dbReference type="PROSITE" id="PS51384"/>
    </source>
</evidence>
<dbReference type="PRINTS" id="PR00371">
    <property type="entry name" value="FPNCR"/>
</dbReference>
<keyword evidence="5" id="KW-0274">FAD</keyword>
<dbReference type="InterPro" id="IPR017927">
    <property type="entry name" value="FAD-bd_FR_type"/>
</dbReference>
<evidence type="ECO:0000256" key="2">
    <source>
        <dbReference type="ARBA" id="ARBA00022630"/>
    </source>
</evidence>
<dbReference type="Gene3D" id="3.40.50.80">
    <property type="entry name" value="Nucleotide-binding domain of ferredoxin-NADP reductase (FNR) module"/>
    <property type="match status" value="1"/>
</dbReference>
<dbReference type="EC" id="1.-.-.-" evidence="11"/>
<evidence type="ECO:0000256" key="8">
    <source>
        <dbReference type="ARBA" id="ARBA00023014"/>
    </source>
</evidence>
<dbReference type="GO" id="GO:0016491">
    <property type="term" value="F:oxidoreductase activity"/>
    <property type="evidence" value="ECO:0007669"/>
    <property type="project" value="UniProtKB-KW"/>
</dbReference>
<protein>
    <submittedName>
        <fullName evidence="11">HCP oxidoreductase</fullName>
        <ecNumber evidence="11">1.-.-.-</ecNumber>
        <ecNumber evidence="11">1.17.1.-</ecNumber>
    </submittedName>
</protein>
<dbReference type="FunFam" id="3.40.50.80:FF:000041">
    <property type="entry name" value="1,2-phenylacetyl-CoA epoxidase subunit E"/>
    <property type="match status" value="1"/>
</dbReference>
<dbReference type="Pfam" id="PF00175">
    <property type="entry name" value="NAD_binding_1"/>
    <property type="match status" value="1"/>
</dbReference>
<dbReference type="CDD" id="cd06214">
    <property type="entry name" value="PA_degradation_oxidoreductase_like"/>
    <property type="match status" value="1"/>
</dbReference>
<gene>
    <name evidence="11" type="primary">hcr_1</name>
    <name evidence="11" type="ORF">NCTC9783_03157</name>
</gene>
<dbReference type="InterPro" id="IPR017938">
    <property type="entry name" value="Riboflavin_synthase-like_b-brl"/>
</dbReference>
<dbReference type="InterPro" id="IPR001709">
    <property type="entry name" value="Flavoprot_Pyr_Nucl_cyt_Rdtase"/>
</dbReference>
<dbReference type="EMBL" id="UGYT01000001">
    <property type="protein sequence ID" value="SUI85537.1"/>
    <property type="molecule type" value="Genomic_DNA"/>
</dbReference>
<keyword evidence="2" id="KW-0285">Flavoprotein</keyword>
<dbReference type="Pfam" id="PF00970">
    <property type="entry name" value="FAD_binding_6"/>
    <property type="match status" value="1"/>
</dbReference>
<dbReference type="InterPro" id="IPR001433">
    <property type="entry name" value="OxRdtase_FAD/NAD-bd"/>
</dbReference>
<sequence length="242" mass="27096">MTTFHSLTVAKVEPETRDAVTITFAVPQPLQEAYRFRPGQHLTLKASFDGEELRRCYSICRSYLPGEISVAVKAIEGGRFSRYAREHIRQGMTLEVMVPQGHFGYQPQAERQGRYLAIAAGSGITPMLAIIATTLQTEPESQFTLIYGNRTSQSMMFRQALADLKDKYPQRLQLLCIFSQETLDSDLLHGRIDGEKLQSLGASLINFRLYDEAFICGPAAMMDETEAALKALGMPDKTIHLE</sequence>
<evidence type="ECO:0000256" key="7">
    <source>
        <dbReference type="ARBA" id="ARBA00023004"/>
    </source>
</evidence>
<dbReference type="PANTHER" id="PTHR47354">
    <property type="entry name" value="NADH OXIDOREDUCTASE HCR"/>
    <property type="match status" value="1"/>
</dbReference>